<dbReference type="InterPro" id="IPR056166">
    <property type="entry name" value="TPR_ELP1"/>
</dbReference>
<dbReference type="GO" id="GO:0005829">
    <property type="term" value="C:cytosol"/>
    <property type="evidence" value="ECO:0007669"/>
    <property type="project" value="TreeGrafter"/>
</dbReference>
<protein>
    <submittedName>
        <fullName evidence="6">Uncharacterized protein</fullName>
    </submittedName>
</protein>
<proteinExistence type="predicted"/>
<evidence type="ECO:0000259" key="3">
    <source>
        <dbReference type="Pfam" id="PF23878"/>
    </source>
</evidence>
<dbReference type="PANTHER" id="PTHR12747">
    <property type="entry name" value="ELONGATOR COMPLEX PROTEIN 1"/>
    <property type="match status" value="1"/>
</dbReference>
<feature type="domain" description="ELP1 alpha-solenoid" evidence="4">
    <location>
        <begin position="304"/>
        <end position="508"/>
    </location>
</feature>
<dbReference type="InterPro" id="IPR056167">
    <property type="entry name" value="A-sol_ELP1"/>
</dbReference>
<dbReference type="PANTHER" id="PTHR12747:SF0">
    <property type="entry name" value="ELONGATOR COMPLEX PROTEIN 1"/>
    <property type="match status" value="1"/>
</dbReference>
<sequence>FDFDVNCSAGQTEQDESVVAVIDGQRILLTNFRGVVVPPPMSAFTLTGETFINSVGFIQHPENPIESNKFFTISNQNLLTFYECDFSENKYVRHIVGCKKIGQLELKKLCSSYNIVHWQTEGSLIIESPYKSDRSGSSLSLIKFDDGFVGVTSDELDIKTHAVSITSSDKNSLVICLLDQTVLKVKIADGKFVECKEYVSLPEFCEKTVALKIGNDEKVFSLRSRQMLYLNGDKYQHDVTSFFIAHPFLVYTTVDELRIVNLTNMNVDTVRKTERGAKIVSIVPKHDRTVLQMPRGNLETIQPRALTLLIIGELLDKNDYRKAYEILRKQRINLNLIVDHNPKEFFEKIEVFLNEIKNPSWLNLFLTDLQPEDVTVTIYEGSYRMKTREYPENYSIEEKVERICEEMCRKMEVRDEKRFILPIITSFVKRNDVESALRVIWEIRNKEKCLESSDFSESEDALNYLLYLVDVNKLYDIALGMYDFKLVLFVAEKSQKDPKEYIAYLNELNQLEEFYKRYKIDLHLKRYSKALENISKCQEHFTECMKLIKEQHLYPKALLLFPPESAEFREISQAYADNLRSKGLLEEASLMYERAGNLEEAFQTAKNILDFNRCLSLKKKSQATEEDLVKLVNSLIPSMKENCMFKEAADLIKQYMKNSTQVIETLLEGKLYMAAVYEWYETKSTDYTLDCMRNHWQKYAEVLMDCMKNDKSQFVSYKMRLAIVRHKRLEQSADDVDPSHFDDCDLYSDTTSLNSSRITGSSRGSSKTFKSSKSKRKHKRKLFSLKEGNPFEDVALIDALYNLVSKCFNQQQHVKEICKASILLNVDVMGKDLQHCYKNLLHTIQLSLDEIWIPNDTRFEIVEPHKRIKPHFNSMNWEYEIFK</sequence>
<dbReference type="GO" id="GO:0033588">
    <property type="term" value="C:elongator holoenzyme complex"/>
    <property type="evidence" value="ECO:0007669"/>
    <property type="project" value="InterPro"/>
</dbReference>
<dbReference type="Pfam" id="PF23878">
    <property type="entry name" value="TPR_ELP1"/>
    <property type="match status" value="1"/>
</dbReference>
<dbReference type="InterPro" id="IPR056169">
    <property type="entry name" value="HB_ELP1"/>
</dbReference>
<dbReference type="GO" id="GO:0002926">
    <property type="term" value="P:tRNA wobble base 5-methoxycarbonylmethyl-2-thiouridinylation"/>
    <property type="evidence" value="ECO:0007669"/>
    <property type="project" value="TreeGrafter"/>
</dbReference>
<dbReference type="AlphaFoldDB" id="A0A1B0D704"/>
<dbReference type="EnsemblMetazoa" id="PPAI003327-RA">
    <property type="protein sequence ID" value="PPAI003327-PA"/>
    <property type="gene ID" value="PPAI003327"/>
</dbReference>
<name>A0A1B0D704_PHLPP</name>
<evidence type="ECO:0000256" key="1">
    <source>
        <dbReference type="SAM" id="MobiDB-lite"/>
    </source>
</evidence>
<reference evidence="6" key="1">
    <citation type="submission" date="2022-08" db="UniProtKB">
        <authorList>
            <consortium name="EnsemblMetazoa"/>
        </authorList>
    </citation>
    <scope>IDENTIFICATION</scope>
    <source>
        <strain evidence="6">Israel</strain>
    </source>
</reference>
<dbReference type="Pfam" id="PF23797">
    <property type="entry name" value="Beta-prop_ELP1_2nd"/>
    <property type="match status" value="1"/>
</dbReference>
<evidence type="ECO:0000259" key="5">
    <source>
        <dbReference type="Pfam" id="PF23936"/>
    </source>
</evidence>
<evidence type="ECO:0000313" key="6">
    <source>
        <dbReference type="EnsemblMetazoa" id="PPAI003327-PA"/>
    </source>
</evidence>
<feature type="domain" description="ELP1 TPR" evidence="3">
    <location>
        <begin position="515"/>
        <end position="672"/>
    </location>
</feature>
<dbReference type="Pfam" id="PF23936">
    <property type="entry name" value="HB_ELP1"/>
    <property type="match status" value="1"/>
</dbReference>
<accession>A0A1B0D704</accession>
<dbReference type="EMBL" id="AJVK01026520">
    <property type="status" value="NOT_ANNOTATED_CDS"/>
    <property type="molecule type" value="Genomic_DNA"/>
</dbReference>
<keyword evidence="7" id="KW-1185">Reference proteome</keyword>
<evidence type="ECO:0000259" key="2">
    <source>
        <dbReference type="Pfam" id="PF23797"/>
    </source>
</evidence>
<dbReference type="Proteomes" id="UP000092462">
    <property type="component" value="Unassembled WGS sequence"/>
</dbReference>
<dbReference type="VEuPathDB" id="VectorBase:PPAI003327"/>
<dbReference type="InterPro" id="IPR056165">
    <property type="entry name" value="Beta-prop_ELP1_2nd"/>
</dbReference>
<feature type="compositionally biased region" description="Low complexity" evidence="1">
    <location>
        <begin position="755"/>
        <end position="769"/>
    </location>
</feature>
<evidence type="ECO:0000259" key="4">
    <source>
        <dbReference type="Pfam" id="PF23925"/>
    </source>
</evidence>
<dbReference type="GO" id="GO:0000049">
    <property type="term" value="F:tRNA binding"/>
    <property type="evidence" value="ECO:0007669"/>
    <property type="project" value="TreeGrafter"/>
</dbReference>
<evidence type="ECO:0000313" key="7">
    <source>
        <dbReference type="Proteomes" id="UP000092462"/>
    </source>
</evidence>
<feature type="domain" description="ELP1 three-helical bundle" evidence="5">
    <location>
        <begin position="700"/>
        <end position="851"/>
    </location>
</feature>
<organism evidence="6 7">
    <name type="scientific">Phlebotomus papatasi</name>
    <name type="common">Sandfly</name>
    <dbReference type="NCBI Taxonomy" id="29031"/>
    <lineage>
        <taxon>Eukaryota</taxon>
        <taxon>Metazoa</taxon>
        <taxon>Ecdysozoa</taxon>
        <taxon>Arthropoda</taxon>
        <taxon>Hexapoda</taxon>
        <taxon>Insecta</taxon>
        <taxon>Pterygota</taxon>
        <taxon>Neoptera</taxon>
        <taxon>Endopterygota</taxon>
        <taxon>Diptera</taxon>
        <taxon>Nematocera</taxon>
        <taxon>Psychodoidea</taxon>
        <taxon>Psychodidae</taxon>
        <taxon>Phlebotomus</taxon>
        <taxon>Phlebotomus</taxon>
    </lineage>
</organism>
<feature type="domain" description="ELP1 N-terminal second beta-propeller" evidence="2">
    <location>
        <begin position="21"/>
        <end position="280"/>
    </location>
</feature>
<dbReference type="VEuPathDB" id="VectorBase:PPAPM1_011853"/>
<feature type="region of interest" description="Disordered" evidence="1">
    <location>
        <begin position="754"/>
        <end position="774"/>
    </location>
</feature>
<dbReference type="InterPro" id="IPR006849">
    <property type="entry name" value="Elp1"/>
</dbReference>
<dbReference type="Pfam" id="PF23925">
    <property type="entry name" value="A-sol_ELP1"/>
    <property type="match status" value="1"/>
</dbReference>